<proteinExistence type="predicted"/>
<dbReference type="InterPro" id="IPR038578">
    <property type="entry name" value="GT29-like_sf"/>
</dbReference>
<evidence type="ECO:0000313" key="1">
    <source>
        <dbReference type="EMBL" id="CAA6819762.1"/>
    </source>
</evidence>
<dbReference type="InterPro" id="IPR011990">
    <property type="entry name" value="TPR-like_helical_dom_sf"/>
</dbReference>
<protein>
    <submittedName>
        <fullName evidence="1">Glycerophosphoryl diester phosphodiesterase</fullName>
    </submittedName>
</protein>
<dbReference type="SMART" id="SM00028">
    <property type="entry name" value="TPR"/>
    <property type="match status" value="2"/>
</dbReference>
<sequence>MNFGNKSDENEAFYILEKAEKLYLEAIINSDKKVDTYQNLGEVQEQLKKYNSAISSYNMATFFDNEKNSDTYYRLGYTFDTIKQYKEACGAFLMMKKRLLSIKNPVKKIVTKNRIFLYEYIQTLNLSRLDSWKSFAIKAEELGCWDVAEYGYKAYIRRNDEFEADVYFSLGGVLVQQRKYEEASSYFKEQRIVQSLDTVATNDVEEYSNRFEVEENIILYESSDEDVLSGIPYEIFLLLIKNVKFDTYEHVWVIQDKNIINEEYINSHNIIFVIKDSDLYMRYLARSKYLVSNRGFSKYFVLKEKQTLLNTFDVNTDLNEYIQSNFFITIDSNKTNKVSDEFSSELKFLYDDALSSFNKKDWKSSFEKFTKIEEEYIESIESFPYLYYKRESELMLLSEDKTKKLEDSLVYFHHIFNAENFAGVEFLLNQAIIKSRRNSKQWKLLKMNFLSILDDVKLTDDSLWTSLKGEGFLQKIEVLGIQFNKNLEAKFLPYPIWFLFSNLFIFARLYTKYQIARTNARDSILLGKEVENNAFLRYKVNAMIEANKKEDYSLLRSKLLENDSKYIQKYLQLLGLSEFYFENKEVKRDFYEDFFTDKEREFSKYIENKSIAIVGPLESGLNVGEEIDSFDLVLRFNYNGITNFAKEEFGERTNISFYISEILLGNQLDTQKISYMNELDWVIIDTSHKEDDICFLGLETNIRPRYMAGHAFATTMLKGAPSGIQRVIMDIIRFNTGKIKVFNTNLFLKNNYANAYRSRGKLGIDEFNFFWHDPLSNFIFLKRLKESKMIDSDEVLSKVLEMTENQYIDALELRYGTRNVEGRE</sequence>
<organism evidence="1">
    <name type="scientific">uncultured Sulfurovum sp</name>
    <dbReference type="NCBI Taxonomy" id="269237"/>
    <lineage>
        <taxon>Bacteria</taxon>
        <taxon>Pseudomonadati</taxon>
        <taxon>Campylobacterota</taxon>
        <taxon>Epsilonproteobacteria</taxon>
        <taxon>Campylobacterales</taxon>
        <taxon>Sulfurovaceae</taxon>
        <taxon>Sulfurovum</taxon>
        <taxon>environmental samples</taxon>
    </lineage>
</organism>
<dbReference type="EMBL" id="CACVAP010000093">
    <property type="protein sequence ID" value="CAA6819762.1"/>
    <property type="molecule type" value="Genomic_DNA"/>
</dbReference>
<dbReference type="Pfam" id="PF13181">
    <property type="entry name" value="TPR_8"/>
    <property type="match status" value="1"/>
</dbReference>
<dbReference type="AlphaFoldDB" id="A0A6S6TFU8"/>
<dbReference type="SUPFAM" id="SSF48452">
    <property type="entry name" value="TPR-like"/>
    <property type="match status" value="1"/>
</dbReference>
<dbReference type="Gene3D" id="1.25.40.10">
    <property type="entry name" value="Tetratricopeptide repeat domain"/>
    <property type="match status" value="1"/>
</dbReference>
<gene>
    <name evidence="1" type="ORF">HELGO_WM1409</name>
</gene>
<dbReference type="InterPro" id="IPR043149">
    <property type="entry name" value="TagF_N"/>
</dbReference>
<reference evidence="1" key="1">
    <citation type="submission" date="2020-01" db="EMBL/GenBank/DDBJ databases">
        <authorList>
            <person name="Meier V. D."/>
            <person name="Meier V D."/>
        </authorList>
    </citation>
    <scope>NUCLEOTIDE SEQUENCE</scope>
    <source>
        <strain evidence="1">HLG_WM_MAG_06</strain>
    </source>
</reference>
<name>A0A6S6TFU8_9BACT</name>
<dbReference type="InterPro" id="IPR019734">
    <property type="entry name" value="TPR_rpt"/>
</dbReference>
<dbReference type="Gene3D" id="3.40.50.11820">
    <property type="match status" value="1"/>
</dbReference>
<dbReference type="Gene3D" id="3.90.1480.20">
    <property type="entry name" value="Glycosyl transferase family 29"/>
    <property type="match status" value="1"/>
</dbReference>
<accession>A0A6S6TFU8</accession>